<comment type="similarity">
    <text evidence="2 3">Belongs to the DegT/DnrJ/EryC1 family.</text>
</comment>
<keyword evidence="4" id="KW-0808">Transferase</keyword>
<dbReference type="InterPro" id="IPR000653">
    <property type="entry name" value="DegT/StrS_aminotransferase"/>
</dbReference>
<dbReference type="PIRSF" id="PIRSF000390">
    <property type="entry name" value="PLP_StrS"/>
    <property type="match status" value="1"/>
</dbReference>
<reference evidence="4" key="1">
    <citation type="submission" date="2022-03" db="EMBL/GenBank/DDBJ databases">
        <title>De novo assembled genomes of Belliella spp. (Cyclobacteriaceae) strains.</title>
        <authorList>
            <person name="Szabo A."/>
            <person name="Korponai K."/>
            <person name="Felfoldi T."/>
        </authorList>
    </citation>
    <scope>NUCLEOTIDE SEQUENCE</scope>
    <source>
        <strain evidence="4">DSM 107340</strain>
    </source>
</reference>
<dbReference type="Pfam" id="PF01041">
    <property type="entry name" value="DegT_DnrJ_EryC1"/>
    <property type="match status" value="1"/>
</dbReference>
<evidence type="ECO:0000256" key="2">
    <source>
        <dbReference type="ARBA" id="ARBA00037999"/>
    </source>
</evidence>
<accession>A0ABM7FEH4</accession>
<name>A0ABM7FEH4_9BACT</name>
<proteinExistence type="inferred from homology"/>
<keyword evidence="1 3" id="KW-0663">Pyridoxal phosphate</keyword>
<gene>
    <name evidence="4" type="ORF">MM236_09050</name>
</gene>
<dbReference type="InterPro" id="IPR015422">
    <property type="entry name" value="PyrdxlP-dep_Trfase_small"/>
</dbReference>
<comment type="caution">
    <text evidence="4">The sequence shown here is derived from an EMBL/GenBank/DDBJ whole genome shotgun (WGS) entry which is preliminary data.</text>
</comment>
<evidence type="ECO:0000256" key="3">
    <source>
        <dbReference type="RuleBase" id="RU004508"/>
    </source>
</evidence>
<dbReference type="Gene3D" id="3.40.640.10">
    <property type="entry name" value="Type I PLP-dependent aspartate aminotransferase-like (Major domain)"/>
    <property type="match status" value="1"/>
</dbReference>
<keyword evidence="4" id="KW-0032">Aminotransferase</keyword>
<protein>
    <submittedName>
        <fullName evidence="4">DegT/DnrJ/EryC1/StrS family aminotransferase</fullName>
    </submittedName>
</protein>
<dbReference type="InterPro" id="IPR015424">
    <property type="entry name" value="PyrdxlP-dep_Trfase"/>
</dbReference>
<dbReference type="CDD" id="cd00616">
    <property type="entry name" value="AHBA_syn"/>
    <property type="match status" value="1"/>
</dbReference>
<keyword evidence="5" id="KW-1185">Reference proteome</keyword>
<dbReference type="PANTHER" id="PTHR30244">
    <property type="entry name" value="TRANSAMINASE"/>
    <property type="match status" value="1"/>
</dbReference>
<dbReference type="InterPro" id="IPR015421">
    <property type="entry name" value="PyrdxlP-dep_Trfase_major"/>
</dbReference>
<dbReference type="Gene3D" id="3.90.1150.10">
    <property type="entry name" value="Aspartate Aminotransferase, domain 1"/>
    <property type="match status" value="1"/>
</dbReference>
<organism evidence="4 5">
    <name type="scientific">Belliella calami</name>
    <dbReference type="NCBI Taxonomy" id="2923436"/>
    <lineage>
        <taxon>Bacteria</taxon>
        <taxon>Pseudomonadati</taxon>
        <taxon>Bacteroidota</taxon>
        <taxon>Cytophagia</taxon>
        <taxon>Cytophagales</taxon>
        <taxon>Cyclobacteriaceae</taxon>
        <taxon>Belliella</taxon>
    </lineage>
</organism>
<dbReference type="EMBL" id="JAKZGS010000005">
    <property type="protein sequence ID" value="MCH7398134.1"/>
    <property type="molecule type" value="Genomic_DNA"/>
</dbReference>
<dbReference type="SUPFAM" id="SSF53383">
    <property type="entry name" value="PLP-dependent transferases"/>
    <property type="match status" value="1"/>
</dbReference>
<evidence type="ECO:0000313" key="5">
    <source>
        <dbReference type="Proteomes" id="UP001165488"/>
    </source>
</evidence>
<dbReference type="RefSeq" id="WP_241274644.1">
    <property type="nucleotide sequence ID" value="NZ_JAKZGS010000005.1"/>
</dbReference>
<evidence type="ECO:0000313" key="4">
    <source>
        <dbReference type="EMBL" id="MCH7398134.1"/>
    </source>
</evidence>
<sequence length="365" mass="40947">MKSKIPFLDLKQFPDHLKEELKEKFSELLDNGIFSGSDEVIRFEHKLSQFLDAPFVVSCSNGTDALELALRALGISQNDEVIIPAMSWVSTAEAVIMVGAKPIFIDTDISGLMDLEILDHSFTSKTKAIIPVHLYGKMLKMEKLVQWAKSKGIFVIEDAAQALGAFQMGISAGLHGDIGCFSFYPSKNLGALGEAGALITQDKTLAEKLKTLRNHGQEIRDHHVSVGRNARIDTIQAGFLNVILNHFENWQAKRKSLAKIYMQNLKDLNWIQLPLGTDLSDHNNHLFVIRTQHRDQLKAYLKENEIETAIHYPLPIPEIAPYQTTESFPQSSKLAKEVLSLPINPFISELEVNQICQIIKSFDLE</sequence>
<dbReference type="PANTHER" id="PTHR30244:SF36">
    <property type="entry name" value="3-OXO-GLUCOSE-6-PHOSPHATE:GLUTAMATE AMINOTRANSFERASE"/>
    <property type="match status" value="1"/>
</dbReference>
<dbReference type="Proteomes" id="UP001165488">
    <property type="component" value="Unassembled WGS sequence"/>
</dbReference>
<dbReference type="GO" id="GO:0008483">
    <property type="term" value="F:transaminase activity"/>
    <property type="evidence" value="ECO:0007669"/>
    <property type="project" value="UniProtKB-KW"/>
</dbReference>
<evidence type="ECO:0000256" key="1">
    <source>
        <dbReference type="ARBA" id="ARBA00022898"/>
    </source>
</evidence>